<dbReference type="SUPFAM" id="SSF54631">
    <property type="entry name" value="CBS-domain pair"/>
    <property type="match status" value="1"/>
</dbReference>
<comment type="similarity">
    <text evidence="1">Belongs to the UPF0053 family.</text>
</comment>
<dbReference type="SMART" id="SM00116">
    <property type="entry name" value="CBS"/>
    <property type="match status" value="2"/>
</dbReference>
<keyword evidence="12" id="KW-1185">Reference proteome</keyword>
<evidence type="ECO:0000256" key="1">
    <source>
        <dbReference type="ARBA" id="ARBA00006337"/>
    </source>
</evidence>
<keyword evidence="4" id="KW-0460">Magnesium</keyword>
<dbReference type="InterPro" id="IPR054115">
    <property type="entry name" value="CorC_N"/>
</dbReference>
<reference evidence="11 12" key="1">
    <citation type="submission" date="2020-12" db="EMBL/GenBank/DDBJ databases">
        <title>Novel Thalassolituus-related marine hydrocarbonoclastic bacteria mediated algae-derived hydrocarbons mineralization in twilight zone of the northern South China Sea.</title>
        <authorList>
            <person name="Dong C."/>
        </authorList>
    </citation>
    <scope>NUCLEOTIDE SEQUENCE [LARGE SCALE GENOMIC DNA]</scope>
    <source>
        <strain evidence="11 12">IMCC1826</strain>
    </source>
</reference>
<evidence type="ECO:0000256" key="6">
    <source>
        <dbReference type="ARBA" id="ARBA00023285"/>
    </source>
</evidence>
<gene>
    <name evidence="11" type="ORF">I9W95_08310</name>
</gene>
<organism evidence="11 12">
    <name type="scientific">Thalassolituus marinus</name>
    <dbReference type="NCBI Taxonomy" id="671053"/>
    <lineage>
        <taxon>Bacteria</taxon>
        <taxon>Pseudomonadati</taxon>
        <taxon>Pseudomonadota</taxon>
        <taxon>Gammaproteobacteria</taxon>
        <taxon>Oceanospirillales</taxon>
        <taxon>Oceanospirillaceae</taxon>
        <taxon>Thalassolituus</taxon>
    </lineage>
</organism>
<protein>
    <recommendedName>
        <fullName evidence="8">Magnesium and cobalt efflux protein CorC</fullName>
    </recommendedName>
</protein>
<dbReference type="Pfam" id="PF21917">
    <property type="entry name" value="NMB0537_N"/>
    <property type="match status" value="1"/>
</dbReference>
<dbReference type="InterPro" id="IPR046342">
    <property type="entry name" value="CBS_dom_sf"/>
</dbReference>
<dbReference type="InterPro" id="IPR000644">
    <property type="entry name" value="CBS_dom"/>
</dbReference>
<dbReference type="CDD" id="cd04590">
    <property type="entry name" value="CBS_pair_CorC_HlyC_assoc"/>
    <property type="match status" value="1"/>
</dbReference>
<dbReference type="Proteomes" id="UP000714380">
    <property type="component" value="Unassembled WGS sequence"/>
</dbReference>
<feature type="domain" description="CBS" evidence="10">
    <location>
        <begin position="132"/>
        <end position="189"/>
    </location>
</feature>
<proteinExistence type="inferred from homology"/>
<dbReference type="InterPro" id="IPR016169">
    <property type="entry name" value="FAD-bd_PCMH_sub2"/>
</dbReference>
<accession>A0ABS7ZPR1</accession>
<evidence type="ECO:0000259" key="10">
    <source>
        <dbReference type="PROSITE" id="PS51371"/>
    </source>
</evidence>
<keyword evidence="5 9" id="KW-0129">CBS domain</keyword>
<dbReference type="PANTHER" id="PTHR22777:SF27">
    <property type="entry name" value="MAGNESIUM AND COBALT EFFLUX PROTEIN CORC"/>
    <property type="match status" value="1"/>
</dbReference>
<keyword evidence="3" id="KW-0677">Repeat</keyword>
<keyword evidence="2" id="KW-0813">Transport</keyword>
<keyword evidence="6" id="KW-0170">Cobalt</keyword>
<dbReference type="PANTHER" id="PTHR22777">
    <property type="entry name" value="HEMOLYSIN-RELATED"/>
    <property type="match status" value="1"/>
</dbReference>
<dbReference type="Pfam" id="PF00571">
    <property type="entry name" value="CBS"/>
    <property type="match status" value="2"/>
</dbReference>
<dbReference type="SMART" id="SM01091">
    <property type="entry name" value="CorC_HlyC"/>
    <property type="match status" value="1"/>
</dbReference>
<evidence type="ECO:0000256" key="3">
    <source>
        <dbReference type="ARBA" id="ARBA00022737"/>
    </source>
</evidence>
<dbReference type="PROSITE" id="PS51371">
    <property type="entry name" value="CBS"/>
    <property type="match status" value="2"/>
</dbReference>
<dbReference type="InterPro" id="IPR005170">
    <property type="entry name" value="Transptr-assoc_dom"/>
</dbReference>
<comment type="function">
    <text evidence="7">Plays a role in the transport of magnesium and cobalt ions.</text>
</comment>
<dbReference type="RefSeq" id="WP_225673776.1">
    <property type="nucleotide sequence ID" value="NZ_JAEDAH010000042.1"/>
</dbReference>
<evidence type="ECO:0000256" key="9">
    <source>
        <dbReference type="PROSITE-ProRule" id="PRU00703"/>
    </source>
</evidence>
<dbReference type="InterPro" id="IPR044751">
    <property type="entry name" value="Ion_transp-like_CBS"/>
</dbReference>
<dbReference type="Gene3D" id="3.30.465.10">
    <property type="match status" value="1"/>
</dbReference>
<feature type="domain" description="CBS" evidence="10">
    <location>
        <begin position="66"/>
        <end position="126"/>
    </location>
</feature>
<dbReference type="Pfam" id="PF03471">
    <property type="entry name" value="CorC_HlyC"/>
    <property type="match status" value="1"/>
</dbReference>
<evidence type="ECO:0000256" key="8">
    <source>
        <dbReference type="ARBA" id="ARBA00040729"/>
    </source>
</evidence>
<comment type="caution">
    <text evidence="11">The sequence shown here is derived from an EMBL/GenBank/DDBJ whole genome shotgun (WGS) entry which is preliminary data.</text>
</comment>
<evidence type="ECO:0000256" key="5">
    <source>
        <dbReference type="ARBA" id="ARBA00023122"/>
    </source>
</evidence>
<evidence type="ECO:0000313" key="11">
    <source>
        <dbReference type="EMBL" id="MCA6063609.1"/>
    </source>
</evidence>
<evidence type="ECO:0000256" key="7">
    <source>
        <dbReference type="ARBA" id="ARBA00037273"/>
    </source>
</evidence>
<sequence length="277" mass="31396">MSEDRSGQHKSWLDKLTDLFSDDPQSRQDIKVILREAAERSIVDSDTLNILEGALQVSEMQVRDIMIPRSQMVSINVDAPLKEYLPQIIESAHSRFPVMGDAQDEVLGIMLAKDLLPLIINEDRDNFRLKEILRPTTFVPESKRLNVLLREFRATRNHMAVVVDEFGGVAGLVTIEDVLEQIVGEIEDEHDFDEEDSMIKEVEDGVTMVKALTPVGDFNEHFGARFIDSDFDTIGGIVIHHFGRVPECNESIRIEQWIFKVVNGTSRQINLLEVTPA</sequence>
<evidence type="ECO:0000256" key="4">
    <source>
        <dbReference type="ARBA" id="ARBA00022842"/>
    </source>
</evidence>
<dbReference type="SUPFAM" id="SSF56176">
    <property type="entry name" value="FAD-binding/transporter-associated domain-like"/>
    <property type="match status" value="1"/>
</dbReference>
<dbReference type="EMBL" id="JAEDAH010000042">
    <property type="protein sequence ID" value="MCA6063609.1"/>
    <property type="molecule type" value="Genomic_DNA"/>
</dbReference>
<evidence type="ECO:0000256" key="2">
    <source>
        <dbReference type="ARBA" id="ARBA00022448"/>
    </source>
</evidence>
<name>A0ABS7ZPR1_9GAMM</name>
<dbReference type="Gene3D" id="3.10.580.10">
    <property type="entry name" value="CBS-domain"/>
    <property type="match status" value="1"/>
</dbReference>
<dbReference type="InterPro" id="IPR036318">
    <property type="entry name" value="FAD-bd_PCMH-like_sf"/>
</dbReference>
<evidence type="ECO:0000313" key="12">
    <source>
        <dbReference type="Proteomes" id="UP000714380"/>
    </source>
</evidence>